<dbReference type="InterPro" id="IPR029060">
    <property type="entry name" value="PIN-like_dom_sf"/>
</dbReference>
<evidence type="ECO:0000256" key="5">
    <source>
        <dbReference type="SAM" id="Phobius"/>
    </source>
</evidence>
<evidence type="ECO:0000313" key="8">
    <source>
        <dbReference type="Proteomes" id="UP000253034"/>
    </source>
</evidence>
<gene>
    <name evidence="7" type="ORF">DFR58_10481</name>
</gene>
<keyword evidence="4" id="KW-0460">Magnesium</keyword>
<dbReference type="PROSITE" id="PS50926">
    <property type="entry name" value="TRAM"/>
    <property type="match status" value="1"/>
</dbReference>
<feature type="transmembrane region" description="Helical" evidence="5">
    <location>
        <begin position="39"/>
        <end position="68"/>
    </location>
</feature>
<dbReference type="Gene3D" id="3.40.50.1010">
    <property type="entry name" value="5'-nuclease"/>
    <property type="match status" value="1"/>
</dbReference>
<accession>A0A369BBA6</accession>
<evidence type="ECO:0000256" key="4">
    <source>
        <dbReference type="ARBA" id="ARBA00022842"/>
    </source>
</evidence>
<dbReference type="InterPro" id="IPR052041">
    <property type="entry name" value="Nucleic_acid_metab_PIN/TRAM"/>
</dbReference>
<keyword evidence="5" id="KW-0812">Transmembrane</keyword>
<evidence type="ECO:0000256" key="2">
    <source>
        <dbReference type="ARBA" id="ARBA00022722"/>
    </source>
</evidence>
<comment type="caution">
    <text evidence="7">The sequence shown here is derived from an EMBL/GenBank/DDBJ whole genome shotgun (WGS) entry which is preliminary data.</text>
</comment>
<dbReference type="RefSeq" id="WP_207659127.1">
    <property type="nucleotide sequence ID" value="NZ_QPJT01000004.1"/>
</dbReference>
<dbReference type="SMART" id="SM00670">
    <property type="entry name" value="PINc"/>
    <property type="match status" value="1"/>
</dbReference>
<dbReference type="GO" id="GO:0016787">
    <property type="term" value="F:hydrolase activity"/>
    <property type="evidence" value="ECO:0007669"/>
    <property type="project" value="UniProtKB-KW"/>
</dbReference>
<keyword evidence="5" id="KW-0472">Membrane</keyword>
<keyword evidence="5" id="KW-1133">Transmembrane helix</keyword>
<evidence type="ECO:0000256" key="1">
    <source>
        <dbReference type="ARBA" id="ARBA00001946"/>
    </source>
</evidence>
<keyword evidence="2" id="KW-0540">Nuclease</keyword>
<dbReference type="InterPro" id="IPR002792">
    <property type="entry name" value="TRAM_dom"/>
</dbReference>
<keyword evidence="8" id="KW-1185">Reference proteome</keyword>
<feature type="transmembrane region" description="Helical" evidence="5">
    <location>
        <begin position="110"/>
        <end position="131"/>
    </location>
</feature>
<dbReference type="EMBL" id="QPJT01000004">
    <property type="protein sequence ID" value="RCX18812.1"/>
    <property type="molecule type" value="Genomic_DNA"/>
</dbReference>
<dbReference type="Pfam" id="PF01938">
    <property type="entry name" value="TRAM"/>
    <property type="match status" value="1"/>
</dbReference>
<evidence type="ECO:0000259" key="6">
    <source>
        <dbReference type="PROSITE" id="PS50926"/>
    </source>
</evidence>
<dbReference type="GO" id="GO:0004518">
    <property type="term" value="F:nuclease activity"/>
    <property type="evidence" value="ECO:0007669"/>
    <property type="project" value="UniProtKB-KW"/>
</dbReference>
<organism evidence="7 8">
    <name type="scientific">Anaerobacterium chartisolvens</name>
    <dbReference type="NCBI Taxonomy" id="1297424"/>
    <lineage>
        <taxon>Bacteria</taxon>
        <taxon>Bacillati</taxon>
        <taxon>Bacillota</taxon>
        <taxon>Clostridia</taxon>
        <taxon>Eubacteriales</taxon>
        <taxon>Oscillospiraceae</taxon>
        <taxon>Anaerobacterium</taxon>
    </lineage>
</organism>
<dbReference type="PANTHER" id="PTHR11603">
    <property type="entry name" value="AAA FAMILY ATPASE"/>
    <property type="match status" value="1"/>
</dbReference>
<feature type="transmembrane region" description="Helical" evidence="5">
    <location>
        <begin position="80"/>
        <end position="104"/>
    </location>
</feature>
<evidence type="ECO:0000313" key="7">
    <source>
        <dbReference type="EMBL" id="RCX18812.1"/>
    </source>
</evidence>
<dbReference type="Proteomes" id="UP000253034">
    <property type="component" value="Unassembled WGS sequence"/>
</dbReference>
<feature type="transmembrane region" description="Helical" evidence="5">
    <location>
        <begin position="9"/>
        <end position="27"/>
    </location>
</feature>
<evidence type="ECO:0000256" key="3">
    <source>
        <dbReference type="ARBA" id="ARBA00022801"/>
    </source>
</evidence>
<name>A0A369BBA6_9FIRM</name>
<dbReference type="Pfam" id="PF01850">
    <property type="entry name" value="PIN"/>
    <property type="match status" value="1"/>
</dbReference>
<dbReference type="SUPFAM" id="SSF88723">
    <property type="entry name" value="PIN domain-like"/>
    <property type="match status" value="1"/>
</dbReference>
<feature type="domain" description="TRAM" evidence="6">
    <location>
        <begin position="286"/>
        <end position="347"/>
    </location>
</feature>
<reference evidence="7 8" key="1">
    <citation type="submission" date="2018-07" db="EMBL/GenBank/DDBJ databases">
        <title>Genomic Encyclopedia of Type Strains, Phase IV (KMG-IV): sequencing the most valuable type-strain genomes for metagenomic binning, comparative biology and taxonomic classification.</title>
        <authorList>
            <person name="Goeker M."/>
        </authorList>
    </citation>
    <scope>NUCLEOTIDE SEQUENCE [LARGE SCALE GENOMIC DNA]</scope>
    <source>
        <strain evidence="7 8">DSM 27016</strain>
    </source>
</reference>
<sequence length="358" mass="39422">MINNVLKGLFAVIGAVTGVTLTRTFFYMHNVKFHTELKAAVFCLVTIACAFLFYVTANQIIAFVLKALDKTEEVLQKMSLYELTVSSSGLIVGLIVANLISIPINKVDIIGLPISIIANVLFGGIGIWVAVGKRNETLHGNFKERIPLKQEDNIMYQSRLLDTSVIIDGRIVDICRSGFLDGDIIVPDFVLEELRHIADSSDSLKRNRGRRGLDVLNAMQKELPYPVRIENFQDTEGGEADDKLLRAAKKINAKILTNDYNLNKVANFHGVQVLNINELANAMKPIALPGEEMSIQVVKDGKESGQGIGYLDDGTMIVVEGGRRYMGETVSVIVTSVIQTAAGRMIFAKPKNTIERVI</sequence>
<proteinExistence type="predicted"/>
<keyword evidence="3" id="KW-0378">Hydrolase</keyword>
<dbReference type="CDD" id="cd09877">
    <property type="entry name" value="PIN_YacL-like"/>
    <property type="match status" value="1"/>
</dbReference>
<protein>
    <submittedName>
        <fullName evidence="7">Uncharacterized protein YacL</fullName>
    </submittedName>
</protein>
<dbReference type="InterPro" id="IPR002716">
    <property type="entry name" value="PIN_dom"/>
</dbReference>
<dbReference type="PANTHER" id="PTHR11603:SF147">
    <property type="entry name" value="MEMBRANE PROTEIN"/>
    <property type="match status" value="1"/>
</dbReference>
<dbReference type="AlphaFoldDB" id="A0A369BBA6"/>
<comment type="cofactor">
    <cofactor evidence="1">
        <name>Mg(2+)</name>
        <dbReference type="ChEBI" id="CHEBI:18420"/>
    </cofactor>
</comment>